<evidence type="ECO:0000313" key="2">
    <source>
        <dbReference type="EMBL" id="GMR57091.1"/>
    </source>
</evidence>
<feature type="non-terminal residue" evidence="2">
    <location>
        <position position="1"/>
    </location>
</feature>
<organism evidence="2 3">
    <name type="scientific">Pristionchus mayeri</name>
    <dbReference type="NCBI Taxonomy" id="1317129"/>
    <lineage>
        <taxon>Eukaryota</taxon>
        <taxon>Metazoa</taxon>
        <taxon>Ecdysozoa</taxon>
        <taxon>Nematoda</taxon>
        <taxon>Chromadorea</taxon>
        <taxon>Rhabditida</taxon>
        <taxon>Rhabditina</taxon>
        <taxon>Diplogasteromorpha</taxon>
        <taxon>Diplogasteroidea</taxon>
        <taxon>Neodiplogasteridae</taxon>
        <taxon>Pristionchus</taxon>
    </lineage>
</organism>
<gene>
    <name evidence="2" type="ORF">PMAYCL1PPCAC_27286</name>
</gene>
<dbReference type="EMBL" id="BTRK01000006">
    <property type="protein sequence ID" value="GMR57091.1"/>
    <property type="molecule type" value="Genomic_DNA"/>
</dbReference>
<protein>
    <submittedName>
        <fullName evidence="2">Uncharacterized protein</fullName>
    </submittedName>
</protein>
<sequence>NSPECKAYMYHLGTGECRTASQWESTGPPQMITKEQTKEHESIHVAINSLLEEYPDCLDDEMERELYEMHLLPVLKKGRSASTQPTSTSDLAVLPTSVEATASTAPTADSASTGPSSPLDIDFSPSTAIQDAGSKALPDSASETSETATELSSVTLSEMTSTLTTMDKPTFTSKASPKDTITPEMPETVGQTAGHAELLTTELSPSSD</sequence>
<feature type="compositionally biased region" description="Low complexity" evidence="1">
    <location>
        <begin position="140"/>
        <end position="166"/>
    </location>
</feature>
<keyword evidence="3" id="KW-1185">Reference proteome</keyword>
<comment type="caution">
    <text evidence="2">The sequence shown here is derived from an EMBL/GenBank/DDBJ whole genome shotgun (WGS) entry which is preliminary data.</text>
</comment>
<feature type="compositionally biased region" description="Low complexity" evidence="1">
    <location>
        <begin position="102"/>
        <end position="118"/>
    </location>
</feature>
<evidence type="ECO:0000313" key="3">
    <source>
        <dbReference type="Proteomes" id="UP001328107"/>
    </source>
</evidence>
<name>A0AAN5IBW7_9BILA</name>
<proteinExistence type="predicted"/>
<evidence type="ECO:0000256" key="1">
    <source>
        <dbReference type="SAM" id="MobiDB-lite"/>
    </source>
</evidence>
<accession>A0AAN5IBW7</accession>
<feature type="region of interest" description="Disordered" evidence="1">
    <location>
        <begin position="102"/>
        <end position="208"/>
    </location>
</feature>
<reference evidence="3" key="1">
    <citation type="submission" date="2022-10" db="EMBL/GenBank/DDBJ databases">
        <title>Genome assembly of Pristionchus species.</title>
        <authorList>
            <person name="Yoshida K."/>
            <person name="Sommer R.J."/>
        </authorList>
    </citation>
    <scope>NUCLEOTIDE SEQUENCE [LARGE SCALE GENOMIC DNA]</scope>
    <source>
        <strain evidence="3">RS5460</strain>
    </source>
</reference>
<dbReference type="AlphaFoldDB" id="A0AAN5IBW7"/>
<dbReference type="Proteomes" id="UP001328107">
    <property type="component" value="Unassembled WGS sequence"/>
</dbReference>